<keyword evidence="7" id="KW-1185">Reference proteome</keyword>
<feature type="transmembrane region" description="Helical" evidence="3">
    <location>
        <begin position="522"/>
        <end position="546"/>
    </location>
</feature>
<sequence>MADEFIELDSAWSWVVLAACMLGTTGMGSSYVLFGLLYKDLIQEFQSSSAAVGWIGSLFVGCGNIMGPIFGLVLERFGCRVVCMFGSFICSAGFFLSFFAGNVFYLYISYGILAGMGMCMIVTTCYINSMRHFGRKRPLAGALVSVGFSFGTVLIGPAMAYILEMHSWRGSLVIFSCLIMQMFPAAYFAFKPQYRVSNVRRASQLSTGNHTDPENLPHRSQEGTAQERDGRNIEMDLYSLSDLATTDATYTVNDQTNKASDTTHEPMRKAKSSININLPNSLKNEQSGTIDSNEIWFKKCQSLNNIRASSPLTIFDVAKNCTYSCNIVTNLDKKLFEHDALETCNLAAIDSNQFKKESFREILSDATVMFYLLGLLFMYVGVQVYLNHFPSRALAFGVDRGLVNYLPTTYGAVAGFTKIMSGFLVNRPNANRLLIFSLAVLGFGASLLLLPFYTTYPLMQLHGSQCGLFTGFIFSMYQTLMVDLKGVSNVTKTTPMANFCFGVASVIGTPAAGFLYDQTNDYNVTFLTTGGIVLVGSLWCFVALFVDARKKKKIKNSVEC</sequence>
<dbReference type="AlphaFoldDB" id="T1FWB3"/>
<dbReference type="EMBL" id="KB097773">
    <property type="protein sequence ID" value="ESN90131.1"/>
    <property type="molecule type" value="Genomic_DNA"/>
</dbReference>
<feature type="transmembrane region" description="Helical" evidence="3">
    <location>
        <begin position="433"/>
        <end position="456"/>
    </location>
</feature>
<keyword evidence="3" id="KW-0472">Membrane</keyword>
<dbReference type="EnsemblMetazoa" id="HelroT194684">
    <property type="protein sequence ID" value="HelroP194684"/>
    <property type="gene ID" value="HelroG194684"/>
</dbReference>
<dbReference type="InterPro" id="IPR036259">
    <property type="entry name" value="MFS_trans_sf"/>
</dbReference>
<dbReference type="PANTHER" id="PTHR11360:SF260">
    <property type="entry name" value="MFS DOMAIN-CONTAINING PROTEIN"/>
    <property type="match status" value="1"/>
</dbReference>
<dbReference type="Proteomes" id="UP000015101">
    <property type="component" value="Unassembled WGS sequence"/>
</dbReference>
<dbReference type="Pfam" id="PF07690">
    <property type="entry name" value="MFS_1"/>
    <property type="match status" value="2"/>
</dbReference>
<evidence type="ECO:0000256" key="1">
    <source>
        <dbReference type="ARBA" id="ARBA00004141"/>
    </source>
</evidence>
<dbReference type="HOGENOM" id="CLU_001265_59_1_1"/>
<feature type="transmembrane region" description="Helical" evidence="3">
    <location>
        <begin position="81"/>
        <end position="101"/>
    </location>
</feature>
<feature type="transmembrane region" description="Helical" evidence="3">
    <location>
        <begin position="12"/>
        <end position="34"/>
    </location>
</feature>
<dbReference type="GO" id="GO:0008028">
    <property type="term" value="F:monocarboxylic acid transmembrane transporter activity"/>
    <property type="evidence" value="ECO:0000318"/>
    <property type="project" value="GO_Central"/>
</dbReference>
<dbReference type="SUPFAM" id="SSF103473">
    <property type="entry name" value="MFS general substrate transporter"/>
    <property type="match status" value="1"/>
</dbReference>
<evidence type="ECO:0000256" key="3">
    <source>
        <dbReference type="SAM" id="Phobius"/>
    </source>
</evidence>
<dbReference type="FunFam" id="1.20.1250.20:FF:001311">
    <property type="entry name" value="Uncharacterized protein"/>
    <property type="match status" value="1"/>
</dbReference>
<dbReference type="eggNOG" id="KOG2504">
    <property type="taxonomic scope" value="Eukaryota"/>
</dbReference>
<dbReference type="InterPro" id="IPR020846">
    <property type="entry name" value="MFS_dom"/>
</dbReference>
<dbReference type="KEGG" id="hro:HELRODRAFT_194684"/>
<dbReference type="EMBL" id="AMQM01008422">
    <property type="status" value="NOT_ANNOTATED_CDS"/>
    <property type="molecule type" value="Genomic_DNA"/>
</dbReference>
<dbReference type="GO" id="GO:0015718">
    <property type="term" value="P:monocarboxylic acid transport"/>
    <property type="evidence" value="ECO:0000318"/>
    <property type="project" value="GO_Central"/>
</dbReference>
<dbReference type="InParanoid" id="T1FWB3"/>
<reference evidence="6" key="3">
    <citation type="submission" date="2015-06" db="UniProtKB">
        <authorList>
            <consortium name="EnsemblMetazoa"/>
        </authorList>
    </citation>
    <scope>IDENTIFICATION</scope>
</reference>
<name>T1FWB3_HELRO</name>
<feature type="transmembrane region" description="Helical" evidence="3">
    <location>
        <begin position="54"/>
        <end position="74"/>
    </location>
</feature>
<dbReference type="OrthoDB" id="5667at2759"/>
<feature type="transmembrane region" description="Helical" evidence="3">
    <location>
        <begin position="402"/>
        <end position="421"/>
    </location>
</feature>
<feature type="transmembrane region" description="Helical" evidence="3">
    <location>
        <begin position="496"/>
        <end position="516"/>
    </location>
</feature>
<protein>
    <recommendedName>
        <fullName evidence="4">Major facilitator superfamily (MFS) profile domain-containing protein</fullName>
    </recommendedName>
</protein>
<feature type="transmembrane region" description="Helical" evidence="3">
    <location>
        <begin position="168"/>
        <end position="190"/>
    </location>
</feature>
<dbReference type="PANTHER" id="PTHR11360">
    <property type="entry name" value="MONOCARBOXYLATE TRANSPORTER"/>
    <property type="match status" value="1"/>
</dbReference>
<keyword evidence="3" id="KW-1133">Transmembrane helix</keyword>
<keyword evidence="3" id="KW-0812">Transmembrane</keyword>
<feature type="compositionally biased region" description="Polar residues" evidence="2">
    <location>
        <begin position="201"/>
        <end position="210"/>
    </location>
</feature>
<dbReference type="InterPro" id="IPR050327">
    <property type="entry name" value="Proton-linked_MCT"/>
</dbReference>
<feature type="region of interest" description="Disordered" evidence="2">
    <location>
        <begin position="201"/>
        <end position="229"/>
    </location>
</feature>
<dbReference type="GO" id="GO:0005886">
    <property type="term" value="C:plasma membrane"/>
    <property type="evidence" value="ECO:0000318"/>
    <property type="project" value="GO_Central"/>
</dbReference>
<dbReference type="CTD" id="20213109"/>
<accession>T1FWB3</accession>
<organism evidence="6 7">
    <name type="scientific">Helobdella robusta</name>
    <name type="common">Californian leech</name>
    <dbReference type="NCBI Taxonomy" id="6412"/>
    <lineage>
        <taxon>Eukaryota</taxon>
        <taxon>Metazoa</taxon>
        <taxon>Spiralia</taxon>
        <taxon>Lophotrochozoa</taxon>
        <taxon>Annelida</taxon>
        <taxon>Clitellata</taxon>
        <taxon>Hirudinea</taxon>
        <taxon>Rhynchobdellida</taxon>
        <taxon>Glossiphoniidae</taxon>
        <taxon>Helobdella</taxon>
    </lineage>
</organism>
<feature type="transmembrane region" description="Helical" evidence="3">
    <location>
        <begin position="107"/>
        <end position="127"/>
    </location>
</feature>
<dbReference type="FunFam" id="1.20.1250.20:FF:001165">
    <property type="entry name" value="Uncharacterized protein"/>
    <property type="match status" value="1"/>
</dbReference>
<feature type="transmembrane region" description="Helical" evidence="3">
    <location>
        <begin position="362"/>
        <end position="382"/>
    </location>
</feature>
<dbReference type="PROSITE" id="PS50850">
    <property type="entry name" value="MFS"/>
    <property type="match status" value="1"/>
</dbReference>
<feature type="transmembrane region" description="Helical" evidence="3">
    <location>
        <begin position="462"/>
        <end position="484"/>
    </location>
</feature>
<gene>
    <name evidence="6" type="primary">20213109</name>
    <name evidence="5" type="ORF">HELRODRAFT_194684</name>
</gene>
<reference evidence="7" key="1">
    <citation type="submission" date="2012-12" db="EMBL/GenBank/DDBJ databases">
        <authorList>
            <person name="Hellsten U."/>
            <person name="Grimwood J."/>
            <person name="Chapman J.A."/>
            <person name="Shapiro H."/>
            <person name="Aerts A."/>
            <person name="Otillar R.P."/>
            <person name="Terry A.Y."/>
            <person name="Boore J.L."/>
            <person name="Simakov O."/>
            <person name="Marletaz F."/>
            <person name="Cho S.-J."/>
            <person name="Edsinger-Gonzales E."/>
            <person name="Havlak P."/>
            <person name="Kuo D.-H."/>
            <person name="Larsson T."/>
            <person name="Lv J."/>
            <person name="Arendt D."/>
            <person name="Savage R."/>
            <person name="Osoegawa K."/>
            <person name="de Jong P."/>
            <person name="Lindberg D.R."/>
            <person name="Seaver E.C."/>
            <person name="Weisblat D.A."/>
            <person name="Putnam N.H."/>
            <person name="Grigoriev I.V."/>
            <person name="Rokhsar D.S."/>
        </authorList>
    </citation>
    <scope>NUCLEOTIDE SEQUENCE</scope>
</reference>
<evidence type="ECO:0000259" key="4">
    <source>
        <dbReference type="PROSITE" id="PS50850"/>
    </source>
</evidence>
<reference evidence="5 7" key="2">
    <citation type="journal article" date="2013" name="Nature">
        <title>Insights into bilaterian evolution from three spiralian genomes.</title>
        <authorList>
            <person name="Simakov O."/>
            <person name="Marletaz F."/>
            <person name="Cho S.J."/>
            <person name="Edsinger-Gonzales E."/>
            <person name="Havlak P."/>
            <person name="Hellsten U."/>
            <person name="Kuo D.H."/>
            <person name="Larsson T."/>
            <person name="Lv J."/>
            <person name="Arendt D."/>
            <person name="Savage R."/>
            <person name="Osoegawa K."/>
            <person name="de Jong P."/>
            <person name="Grimwood J."/>
            <person name="Chapman J.A."/>
            <person name="Shapiro H."/>
            <person name="Aerts A."/>
            <person name="Otillar R.P."/>
            <person name="Terry A.Y."/>
            <person name="Boore J.L."/>
            <person name="Grigoriev I.V."/>
            <person name="Lindberg D.R."/>
            <person name="Seaver E.C."/>
            <person name="Weisblat D.A."/>
            <person name="Putnam N.H."/>
            <person name="Rokhsar D.S."/>
        </authorList>
    </citation>
    <scope>NUCLEOTIDE SEQUENCE</scope>
</reference>
<feature type="compositionally biased region" description="Basic and acidic residues" evidence="2">
    <location>
        <begin position="211"/>
        <end position="229"/>
    </location>
</feature>
<evidence type="ECO:0000256" key="2">
    <source>
        <dbReference type="SAM" id="MobiDB-lite"/>
    </source>
</evidence>
<proteinExistence type="predicted"/>
<feature type="transmembrane region" description="Helical" evidence="3">
    <location>
        <begin position="139"/>
        <end position="162"/>
    </location>
</feature>
<dbReference type="Gene3D" id="1.20.1250.20">
    <property type="entry name" value="MFS general substrate transporter like domains"/>
    <property type="match status" value="2"/>
</dbReference>
<feature type="domain" description="Major facilitator superfamily (MFS) profile" evidence="4">
    <location>
        <begin position="16"/>
        <end position="548"/>
    </location>
</feature>
<evidence type="ECO:0000313" key="5">
    <source>
        <dbReference type="EMBL" id="ESN90131.1"/>
    </source>
</evidence>
<dbReference type="GeneID" id="20213109"/>
<dbReference type="InterPro" id="IPR011701">
    <property type="entry name" value="MFS"/>
</dbReference>
<dbReference type="RefSeq" id="XP_009031801.1">
    <property type="nucleotide sequence ID" value="XM_009033553.1"/>
</dbReference>
<evidence type="ECO:0000313" key="6">
    <source>
        <dbReference type="EnsemblMetazoa" id="HelroP194684"/>
    </source>
</evidence>
<comment type="subcellular location">
    <subcellularLocation>
        <location evidence="1">Membrane</location>
        <topology evidence="1">Multi-pass membrane protein</topology>
    </subcellularLocation>
</comment>
<evidence type="ECO:0000313" key="7">
    <source>
        <dbReference type="Proteomes" id="UP000015101"/>
    </source>
</evidence>